<dbReference type="InterPro" id="IPR006531">
    <property type="entry name" value="Gp5/Vgr_OB"/>
</dbReference>
<dbReference type="SUPFAM" id="SSF69279">
    <property type="entry name" value="Phage tail proteins"/>
    <property type="match status" value="1"/>
</dbReference>
<dbReference type="Gene3D" id="3.55.50.10">
    <property type="entry name" value="Baseplate protein-like domains"/>
    <property type="match status" value="1"/>
</dbReference>
<dbReference type="RefSeq" id="WP_089740867.1">
    <property type="nucleotide sequence ID" value="NZ_FNHD01000001.1"/>
</dbReference>
<dbReference type="SUPFAM" id="SSF69349">
    <property type="entry name" value="Phage fibre proteins"/>
    <property type="match status" value="1"/>
</dbReference>
<evidence type="ECO:0000313" key="3">
    <source>
        <dbReference type="EMBL" id="SDL40352.1"/>
    </source>
</evidence>
<dbReference type="Gene3D" id="2.40.50.230">
    <property type="entry name" value="Gp5 N-terminal domain"/>
    <property type="match status" value="1"/>
</dbReference>
<organism evidence="3 4">
    <name type="scientific">Chryseobacterium taihuense</name>
    <dbReference type="NCBI Taxonomy" id="1141221"/>
    <lineage>
        <taxon>Bacteria</taxon>
        <taxon>Pseudomonadati</taxon>
        <taxon>Bacteroidota</taxon>
        <taxon>Flavobacteriia</taxon>
        <taxon>Flavobacteriales</taxon>
        <taxon>Weeksellaceae</taxon>
        <taxon>Chryseobacterium group</taxon>
        <taxon>Chryseobacterium</taxon>
    </lineage>
</organism>
<evidence type="ECO:0000256" key="1">
    <source>
        <dbReference type="SAM" id="MobiDB-lite"/>
    </source>
</evidence>
<dbReference type="Pfam" id="PF04717">
    <property type="entry name" value="Phage_base_V"/>
    <property type="match status" value="1"/>
</dbReference>
<dbReference type="Gene3D" id="4.10.220.110">
    <property type="match status" value="1"/>
</dbReference>
<dbReference type="Proteomes" id="UP000199242">
    <property type="component" value="Unassembled WGS sequence"/>
</dbReference>
<feature type="domain" description="Gp5/Type VI secretion system Vgr protein OB-fold" evidence="2">
    <location>
        <begin position="389"/>
        <end position="463"/>
    </location>
</feature>
<dbReference type="EMBL" id="FNHD01000001">
    <property type="protein sequence ID" value="SDL40352.1"/>
    <property type="molecule type" value="Genomic_DNA"/>
</dbReference>
<reference evidence="3 4" key="1">
    <citation type="submission" date="2016-10" db="EMBL/GenBank/DDBJ databases">
        <authorList>
            <person name="Varghese N."/>
            <person name="Submissions S."/>
        </authorList>
    </citation>
    <scope>NUCLEOTIDE SEQUENCE [LARGE SCALE GENOMIC DNA]</scope>
    <source>
        <strain evidence="3 4">CGMCC 1.10941</strain>
    </source>
</reference>
<evidence type="ECO:0000259" key="2">
    <source>
        <dbReference type="Pfam" id="PF04717"/>
    </source>
</evidence>
<comment type="caution">
    <text evidence="3">The sequence shown here is derived from an EMBL/GenBank/DDBJ whole genome shotgun (WGS) entry which is preliminary data.</text>
</comment>
<dbReference type="Pfam" id="PF05954">
    <property type="entry name" value="Phage_GPD"/>
    <property type="match status" value="1"/>
</dbReference>
<proteinExistence type="predicted"/>
<sequence length="632" mass="70789">MENEPFNLSIFGTSRSFKEQLNDPKNPNVYCLFMMDGKEFLLKNSYNTELHQKTADHDTFSITVPDDALDSFKGYVLENSKNILGNNITINFWQWGKIQQSFSGIIGGVDNAKNEGGGYGDLIITGFSPSILLESGKDCQSFEDKTLEQIIGEVCEIYPREAKIKVDLPNVKYAYPFTVQYKESDYQFIRRLAIRHGEFFYYNGEELIFGAGTQPTLKLREGDDLMDITFSLKIGAQDFGLMSYDAQRGAKIEKDGTSQQSEFKANLFQSVAINRSKNVFKKKPKMYFNHTGISDISEKELQEALRLEKEKRENLMHIKARSYNPAVKIGGRVELSDINGKAMETYRIIEIKHIHDPSEYYNEFIAIPDLFNAAPYIDTDAFPKCEAQSARVMDNNDPMGMGRVRVQFPWQEEKNQITPWIRTTTIYAGAGRGDYKIPEIGDEILVGFESGNAEKPFMLGAMYNGNEVSGYTTPNNDLKVMHSRIGNRLIMNDKTGDVTLESQKGQTIAVFYGDGNIKISAPENIDITAGKSVNITAGENVNVSAGMNIMTTAGMNYTQTVGVNYVSSVAGNASHFITGKLMELIEGDVHSETKKERQETSGGKSVSQSEDHIELHSKTQVHNNSAEKSKSH</sequence>
<dbReference type="InterPro" id="IPR037026">
    <property type="entry name" value="Vgr_OB-fold_dom_sf"/>
</dbReference>
<name>A0ABY0QNS8_9FLAO</name>
<protein>
    <submittedName>
        <fullName evidence="3">Rhs element Vgr protein</fullName>
    </submittedName>
</protein>
<accession>A0ABY0QNS8</accession>
<dbReference type="SUPFAM" id="SSF69255">
    <property type="entry name" value="gp5 N-terminal domain-like"/>
    <property type="match status" value="1"/>
</dbReference>
<keyword evidence="4" id="KW-1185">Reference proteome</keyword>
<feature type="compositionally biased region" description="Basic and acidic residues" evidence="1">
    <location>
        <begin position="590"/>
        <end position="599"/>
    </location>
</feature>
<gene>
    <name evidence="3" type="ORF">SAMN05216273_10116</name>
</gene>
<dbReference type="Gene3D" id="2.30.110.50">
    <property type="match status" value="1"/>
</dbReference>
<evidence type="ECO:0000313" key="4">
    <source>
        <dbReference type="Proteomes" id="UP000199242"/>
    </source>
</evidence>
<feature type="region of interest" description="Disordered" evidence="1">
    <location>
        <begin position="590"/>
        <end position="632"/>
    </location>
</feature>